<evidence type="ECO:0000313" key="11">
    <source>
        <dbReference type="EMBL" id="AWO00885.1"/>
    </source>
</evidence>
<dbReference type="Gene3D" id="2.60.15.10">
    <property type="entry name" value="F0F1 ATP synthase delta/epsilon subunit, N-terminal"/>
    <property type="match status" value="1"/>
</dbReference>
<organism evidence="11 12">
    <name type="scientific">Chitinophaga alhagiae</name>
    <dbReference type="NCBI Taxonomy" id="2203219"/>
    <lineage>
        <taxon>Bacteria</taxon>
        <taxon>Pseudomonadati</taxon>
        <taxon>Bacteroidota</taxon>
        <taxon>Chitinophagia</taxon>
        <taxon>Chitinophagales</taxon>
        <taxon>Chitinophagaceae</taxon>
        <taxon>Chitinophaga</taxon>
    </lineage>
</organism>
<keyword evidence="6" id="KW-0472">Membrane</keyword>
<accession>A0ABM6WA89</accession>
<dbReference type="InterPro" id="IPR036771">
    <property type="entry name" value="ATPsynth_dsu/esu_N"/>
</dbReference>
<comment type="function">
    <text evidence="1">Produces ATP from ADP in the presence of a proton gradient across the membrane.</text>
</comment>
<evidence type="ECO:0000256" key="1">
    <source>
        <dbReference type="ARBA" id="ARBA00003543"/>
    </source>
</evidence>
<comment type="similarity">
    <text evidence="3 9">Belongs to the ATPase epsilon chain family.</text>
</comment>
<keyword evidence="12" id="KW-1185">Reference proteome</keyword>
<evidence type="ECO:0000256" key="3">
    <source>
        <dbReference type="ARBA" id="ARBA00005712"/>
    </source>
</evidence>
<evidence type="ECO:0000256" key="7">
    <source>
        <dbReference type="ARBA" id="ARBA00023196"/>
    </source>
</evidence>
<name>A0ABM6WA89_9BACT</name>
<dbReference type="InterPro" id="IPR020546">
    <property type="entry name" value="ATP_synth_F1_dsu/esu_N"/>
</dbReference>
<keyword evidence="8 9" id="KW-0066">ATP synthesis</keyword>
<dbReference type="Pfam" id="PF02823">
    <property type="entry name" value="ATP-synt_DE_N"/>
    <property type="match status" value="1"/>
</dbReference>
<dbReference type="RefSeq" id="WP_119076803.1">
    <property type="nucleotide sequence ID" value="NZ_CP029600.1"/>
</dbReference>
<evidence type="ECO:0000256" key="2">
    <source>
        <dbReference type="ARBA" id="ARBA00004184"/>
    </source>
</evidence>
<dbReference type="CDD" id="cd12152">
    <property type="entry name" value="F1-ATPase_delta"/>
    <property type="match status" value="1"/>
</dbReference>
<evidence type="ECO:0000256" key="9">
    <source>
        <dbReference type="RuleBase" id="RU003656"/>
    </source>
</evidence>
<dbReference type="Proteomes" id="UP000246099">
    <property type="component" value="Chromosome"/>
</dbReference>
<keyword evidence="4 9" id="KW-0813">Transport</keyword>
<dbReference type="EMBL" id="CP029600">
    <property type="protein sequence ID" value="AWO00885.1"/>
    <property type="molecule type" value="Genomic_DNA"/>
</dbReference>
<dbReference type="PANTHER" id="PTHR13822:SF10">
    <property type="entry name" value="ATP SYNTHASE EPSILON CHAIN, CHLOROPLASTIC"/>
    <property type="match status" value="1"/>
</dbReference>
<evidence type="ECO:0000256" key="8">
    <source>
        <dbReference type="ARBA" id="ARBA00023310"/>
    </source>
</evidence>
<dbReference type="SUPFAM" id="SSF51344">
    <property type="entry name" value="Epsilon subunit of F1F0-ATP synthase N-terminal domain"/>
    <property type="match status" value="1"/>
</dbReference>
<evidence type="ECO:0000313" key="12">
    <source>
        <dbReference type="Proteomes" id="UP000246099"/>
    </source>
</evidence>
<evidence type="ECO:0000256" key="5">
    <source>
        <dbReference type="ARBA" id="ARBA00023065"/>
    </source>
</evidence>
<evidence type="ECO:0000259" key="10">
    <source>
        <dbReference type="Pfam" id="PF02823"/>
    </source>
</evidence>
<proteinExistence type="inferred from homology"/>
<comment type="subcellular location">
    <subcellularLocation>
        <location evidence="2">Endomembrane system</location>
        <topology evidence="2">Peripheral membrane protein</topology>
    </subcellularLocation>
</comment>
<sequence>MLLEILTPERKLYTGDVYGIQLPGVDGSFEVLDRHAPLIAALGKGKMKVLKDKNQAEHYTIEGGFVEVLNNKATVLVEGATVV</sequence>
<protein>
    <submittedName>
        <fullName evidence="11">ATP synthase F1 subunit epsilon</fullName>
    </submittedName>
</protein>
<evidence type="ECO:0000256" key="4">
    <source>
        <dbReference type="ARBA" id="ARBA00022448"/>
    </source>
</evidence>
<dbReference type="NCBIfam" id="TIGR01216">
    <property type="entry name" value="ATP_synt_epsi"/>
    <property type="match status" value="1"/>
</dbReference>
<evidence type="ECO:0000256" key="6">
    <source>
        <dbReference type="ARBA" id="ARBA00023136"/>
    </source>
</evidence>
<comment type="subunit">
    <text evidence="9">F-type ATPases have 2 components, CF(1) - the catalytic core - and CF(0) - the membrane proton channel. CF(1) has five subunits: alpha(3), beta(3), gamma(1), delta(1), epsilon(1). CF(0) has three main subunits: a, b and c.</text>
</comment>
<feature type="domain" description="ATP synthase F1 complex delta/epsilon subunit N-terminal" evidence="10">
    <location>
        <begin position="3"/>
        <end position="80"/>
    </location>
</feature>
<keyword evidence="7 9" id="KW-0139">CF(1)</keyword>
<dbReference type="InterPro" id="IPR001469">
    <property type="entry name" value="ATP_synth_F1_dsu/esu"/>
</dbReference>
<reference evidence="11 12" key="1">
    <citation type="submission" date="2018-05" db="EMBL/GenBank/DDBJ databases">
        <title>Chitinophaga sp. nov., isolated from rhizosphere soil of Alhagi.</title>
        <authorList>
            <person name="Liu Y."/>
        </authorList>
    </citation>
    <scope>NUCLEOTIDE SEQUENCE [LARGE SCALE GENOMIC DNA]</scope>
    <source>
        <strain evidence="11 12">T22</strain>
    </source>
</reference>
<dbReference type="PANTHER" id="PTHR13822">
    <property type="entry name" value="ATP SYNTHASE DELTA/EPSILON CHAIN"/>
    <property type="match status" value="1"/>
</dbReference>
<keyword evidence="5 9" id="KW-0406">Ion transport</keyword>
<gene>
    <name evidence="11" type="primary">atpC</name>
    <name evidence="11" type="ORF">DLD77_03820</name>
</gene>